<protein>
    <submittedName>
        <fullName evidence="6">Glycoside hydrolase family 1 protein</fullName>
    </submittedName>
</protein>
<feature type="active site" description="Nucleophile" evidence="4">
    <location>
        <position position="369"/>
    </location>
</feature>
<dbReference type="InterPro" id="IPR018120">
    <property type="entry name" value="Glyco_hydro_1_AS"/>
</dbReference>
<evidence type="ECO:0000313" key="7">
    <source>
        <dbReference type="Proteomes" id="UP000826550"/>
    </source>
</evidence>
<organism evidence="6 7">
    <name type="scientific">Lactobacillus panisapium</name>
    <dbReference type="NCBI Taxonomy" id="2012495"/>
    <lineage>
        <taxon>Bacteria</taxon>
        <taxon>Bacillati</taxon>
        <taxon>Bacillota</taxon>
        <taxon>Bacilli</taxon>
        <taxon>Lactobacillales</taxon>
        <taxon>Lactobacillaceae</taxon>
        <taxon>Lactobacillus</taxon>
    </lineage>
</organism>
<evidence type="ECO:0000256" key="4">
    <source>
        <dbReference type="PROSITE-ProRule" id="PRU10055"/>
    </source>
</evidence>
<dbReference type="SUPFAM" id="SSF51445">
    <property type="entry name" value="(Trans)glycosidases"/>
    <property type="match status" value="1"/>
</dbReference>
<dbReference type="PRINTS" id="PR00131">
    <property type="entry name" value="GLHYDRLASE1"/>
</dbReference>
<name>A0ABX8W8P1_9LACO</name>
<dbReference type="PROSITE" id="PS00572">
    <property type="entry name" value="GLYCOSYL_HYDROL_F1_1"/>
    <property type="match status" value="1"/>
</dbReference>
<proteinExistence type="inferred from homology"/>
<dbReference type="PANTHER" id="PTHR10353">
    <property type="entry name" value="GLYCOSYL HYDROLASE"/>
    <property type="match status" value="1"/>
</dbReference>
<gene>
    <name evidence="6" type="ORF">GYM71_00090</name>
</gene>
<evidence type="ECO:0000256" key="2">
    <source>
        <dbReference type="ARBA" id="ARBA00022801"/>
    </source>
</evidence>
<dbReference type="PANTHER" id="PTHR10353:SF122">
    <property type="entry name" value="6-PHOSPHO-BETA-GLUCOSIDASE ASCB-RELATED"/>
    <property type="match status" value="1"/>
</dbReference>
<dbReference type="Pfam" id="PF00232">
    <property type="entry name" value="Glyco_hydro_1"/>
    <property type="match status" value="1"/>
</dbReference>
<keyword evidence="7" id="KW-1185">Reference proteome</keyword>
<dbReference type="GO" id="GO:0016787">
    <property type="term" value="F:hydrolase activity"/>
    <property type="evidence" value="ECO:0007669"/>
    <property type="project" value="UniProtKB-KW"/>
</dbReference>
<reference evidence="6 7" key="1">
    <citation type="submission" date="2020-01" db="EMBL/GenBank/DDBJ databases">
        <title>Vast differences in strain-level diversity in the gut microbiota of two closely related honey bee species.</title>
        <authorList>
            <person name="Ellegaard K.M."/>
            <person name="Suenami S."/>
            <person name="Miyazaki R."/>
            <person name="Engel P."/>
        </authorList>
    </citation>
    <scope>NUCLEOTIDE SEQUENCE [LARGE SCALE GENOMIC DNA]</scope>
    <source>
        <strain evidence="6 7">ESL0416</strain>
    </source>
</reference>
<accession>A0ABX8W8P1</accession>
<evidence type="ECO:0000256" key="3">
    <source>
        <dbReference type="ARBA" id="ARBA00023295"/>
    </source>
</evidence>
<evidence type="ECO:0000313" key="6">
    <source>
        <dbReference type="EMBL" id="QYN51918.1"/>
    </source>
</evidence>
<keyword evidence="3" id="KW-0326">Glycosidase</keyword>
<dbReference type="InterPro" id="IPR017853">
    <property type="entry name" value="GH"/>
</dbReference>
<evidence type="ECO:0000256" key="5">
    <source>
        <dbReference type="RuleBase" id="RU003690"/>
    </source>
</evidence>
<dbReference type="InterPro" id="IPR001360">
    <property type="entry name" value="Glyco_hydro_1"/>
</dbReference>
<evidence type="ECO:0000256" key="1">
    <source>
        <dbReference type="ARBA" id="ARBA00010838"/>
    </source>
</evidence>
<dbReference type="Proteomes" id="UP000826550">
    <property type="component" value="Chromosome"/>
</dbReference>
<dbReference type="Gene3D" id="3.20.20.80">
    <property type="entry name" value="Glycosidases"/>
    <property type="match status" value="1"/>
</dbReference>
<dbReference type="EMBL" id="CP048268">
    <property type="protein sequence ID" value="QYN51918.1"/>
    <property type="molecule type" value="Genomic_DNA"/>
</dbReference>
<comment type="similarity">
    <text evidence="1 5">Belongs to the glycosyl hydrolase 1 family.</text>
</comment>
<keyword evidence="2 6" id="KW-0378">Hydrolase</keyword>
<sequence length="467" mass="53759">MNNRFPADFLWGGAISANQSEGNWRADNKGPSVADIMRTNERISPSLAEVTARLQDKHDERYPKRNGIDFYHTYEQDLQLLAQTGCKVFRTSIAWSRIFPRGDEKEPNQAGLDFYYKLFSSCKKLGLKIMVTLSHYEMPIYLVEHYGGWKNRQLIDFYVNYCQTVVKEYADLVDFWLPFNEIDSVFRHPFISAGLVKEDQSMANLCQAMHYQFVASAKITSYIHQITKAQVGCMITGIQIYPATSKPEDNFLIEQVRQQMYLAGQVQIQGNYPKRILKMMTKKFDLDITAADLHLLKQGTGDFLAFSYYTSIMKGVENSGAKAEGNTISGQRNPYLASSKWGWQIDPVGLRTLCLDLADRFDVPLFIVENGLGAEDQVTQDHQIHDEYRMQYLQKHIEQLSLSLNEDGVDIMGYLIWGMIDIVSSSTAQMSKRYGLIYVDYDDENHGSGRRLKKDSFYWYQNLMKEN</sequence>
<dbReference type="RefSeq" id="WP_220220425.1">
    <property type="nucleotide sequence ID" value="NZ_CP048268.1"/>
</dbReference>